<dbReference type="PANTHER" id="PTHR31286">
    <property type="entry name" value="GLYCINE-RICH CELL WALL STRUCTURAL PROTEIN 1.8-LIKE"/>
    <property type="match status" value="1"/>
</dbReference>
<accession>A0AAQ3KXD6</accession>
<dbReference type="Pfam" id="PF14111">
    <property type="entry name" value="DUF4283"/>
    <property type="match status" value="1"/>
</dbReference>
<dbReference type="SMART" id="SM00360">
    <property type="entry name" value="RRM"/>
    <property type="match status" value="1"/>
</dbReference>
<evidence type="ECO:0000256" key="1">
    <source>
        <dbReference type="PROSITE-ProRule" id="PRU00176"/>
    </source>
</evidence>
<dbReference type="EMBL" id="CP136897">
    <property type="protein sequence ID" value="WOL16390.1"/>
    <property type="molecule type" value="Genomic_DNA"/>
</dbReference>
<dbReference type="InterPro" id="IPR000504">
    <property type="entry name" value="RRM_dom"/>
</dbReference>
<dbReference type="InterPro" id="IPR025836">
    <property type="entry name" value="Zn_knuckle_CX2CX4HX4C"/>
</dbReference>
<dbReference type="SUPFAM" id="SSF54928">
    <property type="entry name" value="RNA-binding domain, RBD"/>
    <property type="match status" value="1"/>
</dbReference>
<feature type="compositionally biased region" description="Basic and acidic residues" evidence="2">
    <location>
        <begin position="140"/>
        <end position="149"/>
    </location>
</feature>
<dbReference type="InterPro" id="IPR035979">
    <property type="entry name" value="RBD_domain_sf"/>
</dbReference>
<feature type="domain" description="RRM" evidence="3">
    <location>
        <begin position="48"/>
        <end position="126"/>
    </location>
</feature>
<evidence type="ECO:0000313" key="5">
    <source>
        <dbReference type="Proteomes" id="UP001327560"/>
    </source>
</evidence>
<feature type="region of interest" description="Disordered" evidence="2">
    <location>
        <begin position="127"/>
        <end position="224"/>
    </location>
</feature>
<evidence type="ECO:0000259" key="3">
    <source>
        <dbReference type="PROSITE" id="PS50102"/>
    </source>
</evidence>
<feature type="compositionally biased region" description="Basic residues" evidence="2">
    <location>
        <begin position="150"/>
        <end position="164"/>
    </location>
</feature>
<protein>
    <recommendedName>
        <fullName evidence="3">RRM domain-containing protein</fullName>
    </recommendedName>
</protein>
<keyword evidence="1" id="KW-0694">RNA-binding</keyword>
<proteinExistence type="predicted"/>
<evidence type="ECO:0000256" key="2">
    <source>
        <dbReference type="SAM" id="MobiDB-lite"/>
    </source>
</evidence>
<feature type="compositionally biased region" description="Basic and acidic residues" evidence="2">
    <location>
        <begin position="23"/>
        <end position="44"/>
    </location>
</feature>
<dbReference type="Pfam" id="PF14392">
    <property type="entry name" value="zf-CCHC_4"/>
    <property type="match status" value="1"/>
</dbReference>
<dbReference type="InterPro" id="IPR012677">
    <property type="entry name" value="Nucleotide-bd_a/b_plait_sf"/>
</dbReference>
<dbReference type="InterPro" id="IPR025558">
    <property type="entry name" value="DUF4283"/>
</dbReference>
<dbReference type="InterPro" id="IPR036691">
    <property type="entry name" value="Endo/exonu/phosph_ase_sf"/>
</dbReference>
<organism evidence="4 5">
    <name type="scientific">Canna indica</name>
    <name type="common">Indian-shot</name>
    <dbReference type="NCBI Taxonomy" id="4628"/>
    <lineage>
        <taxon>Eukaryota</taxon>
        <taxon>Viridiplantae</taxon>
        <taxon>Streptophyta</taxon>
        <taxon>Embryophyta</taxon>
        <taxon>Tracheophyta</taxon>
        <taxon>Spermatophyta</taxon>
        <taxon>Magnoliopsida</taxon>
        <taxon>Liliopsida</taxon>
        <taxon>Zingiberales</taxon>
        <taxon>Cannaceae</taxon>
        <taxon>Canna</taxon>
    </lineage>
</organism>
<evidence type="ECO:0000313" key="4">
    <source>
        <dbReference type="EMBL" id="WOL16390.1"/>
    </source>
</evidence>
<name>A0AAQ3KXD6_9LILI</name>
<feature type="compositionally biased region" description="Basic and acidic residues" evidence="2">
    <location>
        <begin position="172"/>
        <end position="187"/>
    </location>
</feature>
<feature type="compositionally biased region" description="Basic residues" evidence="2">
    <location>
        <begin position="13"/>
        <end position="22"/>
    </location>
</feature>
<dbReference type="Pfam" id="PF00076">
    <property type="entry name" value="RRM_1"/>
    <property type="match status" value="1"/>
</dbReference>
<sequence length="1102" mass="125490">MGRHRSRSYSPRRFSRSPPRRKRYDDLRDRYRGGGGRDCRDRRSSAPSGLLIRNVALDARSEDLRIPFERFGPVKDVYLPKNYYTGEPRGFGFVKFRYSDDAAVAKQHMNHQVICGREISIVYAEENRKTPQEMRTSSRISERYMEGGYRKRSSQRSPSRRYHSYSRSPSARRRESRDYEKSTRDDYYSPPRSISQSPNARDNASCHQSPSPRGIGRSPTRSRSYSIMEVEQDVEDDIVVEEEDIKEGVSACLKSLVGHLLSDRPFSAETLESALKSIWGHPEGFRVLPLGDNIFQFFFDCALDAVRVEQGGPWLFKNYILNLKRWRMDMNMVTEDFIHVPIWIQIWGLPEHYKTFDLGRKIGSRLGEVMEVVFASMNGLESRIVKAKVMLDVTKPLQDSLRLAGIHKQMMVKLRYEHIGTICFYCCHLGHEMRLCKQYLGDSSKGATSHEKGGSWLRADQVGRRLKSSSEPMFSSSDSAEHFEKMKQTQVCLLRSFHSLSVNEKKSGSSSQVLEHANPASSVIPSGIENIGMKQQMMTVVNLNRKCGVSKGVRRVSSMLADGFQQLSDVPITATSHLGCDRVQVGISDGLLSSNTEVIADSKTDNVLGSPPLHDQPAATPILESIELPSQCKELFLNSSLPWHSGEANIALTGLTRSQRAKCIKMNIMAELGQPTEVSLKTQPLNQIDWGSHDYIENFHLAEGKKWKDPVQQVNWNVLAVHFHSNARIKNLQYDRALLLLSRSASYSLVIGDFNAISSLDEKQGGRQKSPSSVAEFIDFINMAGLVDLDYIGPKFTWNNKSISGALIQERLDRGLATGPWRHLYPMSLIHHLDDVGSDHRPLMLISNPITNNRHRRFKFQERWCSSEAVKTTSIWGMTTIGSPMYRLFSKLKNCRHALVNWQRTSSHNSHREIGSLHVRLSLLKADLANANRKEILQLEHQLVDAYDREEHYWKEKSMVKWLNWGDQNTKFFHSKFQLRNRHNKIWRLQDDSGGWCTTIESIGEHTQSYFQDLFTSSSPLDPTSSFANMRTKASETHCRNLINILHTYGSFSGQNVNLDKSTIFFSKNTSLPIREQLAALLQVPNVGAQDKYLGLPSLVGR</sequence>
<feature type="region of interest" description="Disordered" evidence="2">
    <location>
        <begin position="1"/>
        <end position="45"/>
    </location>
</feature>
<dbReference type="Gene3D" id="3.30.70.330">
    <property type="match status" value="1"/>
</dbReference>
<reference evidence="4 5" key="1">
    <citation type="submission" date="2023-10" db="EMBL/GenBank/DDBJ databases">
        <title>Chromosome-scale genome assembly provides insights into flower coloration mechanisms of Canna indica.</title>
        <authorList>
            <person name="Li C."/>
        </authorList>
    </citation>
    <scope>NUCLEOTIDE SEQUENCE [LARGE SCALE GENOMIC DNA]</scope>
    <source>
        <tissue evidence="4">Flower</tissue>
    </source>
</reference>
<dbReference type="PROSITE" id="PS50102">
    <property type="entry name" value="RRM"/>
    <property type="match status" value="1"/>
</dbReference>
<dbReference type="InterPro" id="IPR040256">
    <property type="entry name" value="At4g02000-like"/>
</dbReference>
<dbReference type="PANTHER" id="PTHR31286:SF167">
    <property type="entry name" value="OS09G0268800 PROTEIN"/>
    <property type="match status" value="1"/>
</dbReference>
<dbReference type="GO" id="GO:0003723">
    <property type="term" value="F:RNA binding"/>
    <property type="evidence" value="ECO:0007669"/>
    <property type="project" value="UniProtKB-UniRule"/>
</dbReference>
<feature type="compositionally biased region" description="Polar residues" evidence="2">
    <location>
        <begin position="192"/>
        <end position="211"/>
    </location>
</feature>
<dbReference type="Proteomes" id="UP001327560">
    <property type="component" value="Chromosome 8"/>
</dbReference>
<dbReference type="Gene3D" id="3.60.10.10">
    <property type="entry name" value="Endonuclease/exonuclease/phosphatase"/>
    <property type="match status" value="1"/>
</dbReference>
<keyword evidence="5" id="KW-1185">Reference proteome</keyword>
<dbReference type="SUPFAM" id="SSF56219">
    <property type="entry name" value="DNase I-like"/>
    <property type="match status" value="1"/>
</dbReference>
<dbReference type="AlphaFoldDB" id="A0AAQ3KXD6"/>
<gene>
    <name evidence="4" type="ORF">Cni_G25177</name>
</gene>